<feature type="domain" description="OmpA-like" evidence="12">
    <location>
        <begin position="77"/>
        <end position="190"/>
    </location>
</feature>
<reference evidence="13 14" key="1">
    <citation type="submission" date="2018-06" db="EMBL/GenBank/DDBJ databases">
        <authorList>
            <consortium name="Pathogen Informatics"/>
            <person name="Doyle S."/>
        </authorList>
    </citation>
    <scope>NUCLEOTIDE SEQUENCE [LARGE SCALE GENOMIC DNA]</scope>
    <source>
        <strain evidence="13 14">NCTC13093</strain>
    </source>
</reference>
<dbReference type="InterPro" id="IPR006664">
    <property type="entry name" value="OMP_bac"/>
</dbReference>
<dbReference type="InterPro" id="IPR006665">
    <property type="entry name" value="OmpA-like"/>
</dbReference>
<feature type="signal peptide" evidence="11">
    <location>
        <begin position="1"/>
        <end position="18"/>
    </location>
</feature>
<evidence type="ECO:0000256" key="9">
    <source>
        <dbReference type="HAMAP-Rule" id="MF_02204"/>
    </source>
</evidence>
<dbReference type="PRINTS" id="PR01021">
    <property type="entry name" value="OMPADOMAIN"/>
</dbReference>
<feature type="chain" id="PRO_5016040316" description="Peptidoglycan-associated protein" evidence="11">
    <location>
        <begin position="19"/>
        <end position="190"/>
    </location>
</feature>
<dbReference type="GO" id="GO:0009279">
    <property type="term" value="C:cell outer membrane"/>
    <property type="evidence" value="ECO:0007669"/>
    <property type="project" value="UniProtKB-SubCell"/>
</dbReference>
<dbReference type="SUPFAM" id="SSF103088">
    <property type="entry name" value="OmpA-like"/>
    <property type="match status" value="1"/>
</dbReference>
<dbReference type="RefSeq" id="WP_245933790.1">
    <property type="nucleotide sequence ID" value="NZ_UAPU01000007.1"/>
</dbReference>
<evidence type="ECO:0000313" key="13">
    <source>
        <dbReference type="EMBL" id="SPT70024.1"/>
    </source>
</evidence>
<evidence type="ECO:0000256" key="10">
    <source>
        <dbReference type="PROSITE-ProRule" id="PRU00473"/>
    </source>
</evidence>
<evidence type="ECO:0000256" key="4">
    <source>
        <dbReference type="ARBA" id="ARBA00023136"/>
    </source>
</evidence>
<dbReference type="PROSITE" id="PS01068">
    <property type="entry name" value="OMPA_1"/>
    <property type="match status" value="1"/>
</dbReference>
<evidence type="ECO:0000256" key="5">
    <source>
        <dbReference type="ARBA" id="ARBA00023139"/>
    </source>
</evidence>
<keyword evidence="6" id="KW-0998">Cell outer membrane</keyword>
<keyword evidence="3 11" id="KW-0732">Signal</keyword>
<keyword evidence="4 10" id="KW-0472">Membrane</keyword>
<dbReference type="InterPro" id="IPR006690">
    <property type="entry name" value="OMPA-like_CS"/>
</dbReference>
<evidence type="ECO:0000256" key="8">
    <source>
        <dbReference type="ARBA" id="ARBA00023306"/>
    </source>
</evidence>
<dbReference type="NCBIfam" id="TIGR02802">
    <property type="entry name" value="Pal_lipo"/>
    <property type="match status" value="1"/>
</dbReference>
<evidence type="ECO:0000256" key="6">
    <source>
        <dbReference type="ARBA" id="ARBA00023237"/>
    </source>
</evidence>
<proteinExistence type="inferred from homology"/>
<dbReference type="Gene3D" id="3.30.1330.60">
    <property type="entry name" value="OmpA-like domain"/>
    <property type="match status" value="1"/>
</dbReference>
<dbReference type="InterPro" id="IPR014169">
    <property type="entry name" value="Pal_lipo_C"/>
</dbReference>
<evidence type="ECO:0000256" key="7">
    <source>
        <dbReference type="ARBA" id="ARBA00023288"/>
    </source>
</evidence>
<keyword evidence="2 9" id="KW-0132">Cell division</keyword>
<evidence type="ECO:0000256" key="2">
    <source>
        <dbReference type="ARBA" id="ARBA00022618"/>
    </source>
</evidence>
<evidence type="ECO:0000313" key="14">
    <source>
        <dbReference type="Proteomes" id="UP000250086"/>
    </source>
</evidence>
<dbReference type="AlphaFoldDB" id="A0A2X0V6F7"/>
<dbReference type="Pfam" id="PF00691">
    <property type="entry name" value="OmpA"/>
    <property type="match status" value="1"/>
</dbReference>
<organism evidence="13 14">
    <name type="scientific">Anaerobiospirillum thomasii</name>
    <dbReference type="NCBI Taxonomy" id="179995"/>
    <lineage>
        <taxon>Bacteria</taxon>
        <taxon>Pseudomonadati</taxon>
        <taxon>Pseudomonadota</taxon>
        <taxon>Gammaproteobacteria</taxon>
        <taxon>Aeromonadales</taxon>
        <taxon>Succinivibrionaceae</taxon>
        <taxon>Anaerobiospirillum</taxon>
    </lineage>
</organism>
<evidence type="ECO:0000259" key="12">
    <source>
        <dbReference type="PROSITE" id="PS51123"/>
    </source>
</evidence>
<dbReference type="GO" id="GO:0051301">
    <property type="term" value="P:cell division"/>
    <property type="evidence" value="ECO:0007669"/>
    <property type="project" value="UniProtKB-UniRule"/>
</dbReference>
<evidence type="ECO:0000256" key="1">
    <source>
        <dbReference type="ARBA" id="ARBA00004442"/>
    </source>
</evidence>
<evidence type="ECO:0000256" key="3">
    <source>
        <dbReference type="ARBA" id="ARBA00022729"/>
    </source>
</evidence>
<comment type="subcellular location">
    <subcellularLocation>
        <location evidence="1">Cell outer membrane</location>
    </subcellularLocation>
</comment>
<dbReference type="Proteomes" id="UP000250086">
    <property type="component" value="Unassembled WGS sequence"/>
</dbReference>
<keyword evidence="14" id="KW-1185">Reference proteome</keyword>
<dbReference type="InterPro" id="IPR036737">
    <property type="entry name" value="OmpA-like_sf"/>
</dbReference>
<dbReference type="PANTHER" id="PTHR30329:SF21">
    <property type="entry name" value="LIPOPROTEIN YIAD-RELATED"/>
    <property type="match status" value="1"/>
</dbReference>
<dbReference type="InterPro" id="IPR039001">
    <property type="entry name" value="Pal"/>
</dbReference>
<comment type="subunit">
    <text evidence="9">The Tol-Pal system is composed of five core proteins: the inner membrane proteins TolA, TolQ and TolR, the periplasmic protein TolB and the outer membrane protein Pal. They form a network linking the inner and outer membranes and the peptidoglycan layer.</text>
</comment>
<dbReference type="CDD" id="cd07185">
    <property type="entry name" value="OmpA_C-like"/>
    <property type="match status" value="1"/>
</dbReference>
<gene>
    <name evidence="9 13" type="primary">pal</name>
    <name evidence="13" type="ORF">NCTC13093_01422</name>
</gene>
<dbReference type="HAMAP" id="MF_02204">
    <property type="entry name" value="Pal"/>
    <property type="match status" value="1"/>
</dbReference>
<keyword evidence="5" id="KW-0564">Palmitate</keyword>
<protein>
    <recommendedName>
        <fullName evidence="9">Peptidoglycan-associated protein</fullName>
    </recommendedName>
</protein>
<dbReference type="EMBL" id="UAPV01000001">
    <property type="protein sequence ID" value="SPT70024.1"/>
    <property type="molecule type" value="Genomic_DNA"/>
</dbReference>
<keyword evidence="8 9" id="KW-0131">Cell cycle</keyword>
<name>A0A2X0V6F7_9GAMM</name>
<accession>A0A2X0V6F7</accession>
<comment type="function">
    <text evidence="9">Part of the Tol-Pal system, which plays a role in outer membrane invagination during cell division and is important for maintaining outer membrane integrity.</text>
</comment>
<comment type="similarity">
    <text evidence="9">Belongs to the Pal lipoprotein family.</text>
</comment>
<dbReference type="InterPro" id="IPR050330">
    <property type="entry name" value="Bact_OuterMem_StrucFunc"/>
</dbReference>
<dbReference type="PROSITE" id="PS51123">
    <property type="entry name" value="OMPA_2"/>
    <property type="match status" value="1"/>
</dbReference>
<keyword evidence="7 13" id="KW-0449">Lipoprotein</keyword>
<sequence>MKKSIISLVLCTAAALYLTGCTTSEEPQEGSGVLVEDGTMQNQGQMGTMGGFEQGSLDPDGALVVGDPYAEQNQAMQGPQALRENNTIYFKYDSEQIQDAYVGVMQAHAQYLRDNPDSRIIIEGHTDERGTPEYNIALGERRARSVARYMQNLGVDVNQLSIVSYGEEKPVDPGHVESSWQKNRRAVINY</sequence>
<dbReference type="PANTHER" id="PTHR30329">
    <property type="entry name" value="STATOR ELEMENT OF FLAGELLAR MOTOR COMPLEX"/>
    <property type="match status" value="1"/>
</dbReference>
<evidence type="ECO:0000256" key="11">
    <source>
        <dbReference type="SAM" id="SignalP"/>
    </source>
</evidence>